<name>A0A078KS14_9GAMM</name>
<dbReference type="eggNOG" id="ENOG5030P39">
    <property type="taxonomic scope" value="Bacteria"/>
</dbReference>
<keyword evidence="3" id="KW-1185">Reference proteome</keyword>
<accession>A0A078KS14</accession>
<evidence type="ECO:0000313" key="2">
    <source>
        <dbReference type="EMBL" id="CDZ75881.1"/>
    </source>
</evidence>
<protein>
    <submittedName>
        <fullName evidence="2">Uncharacterized protein</fullName>
    </submittedName>
</protein>
<dbReference type="STRING" id="1034943.BN59_00141"/>
<dbReference type="EMBL" id="CCSB01000001">
    <property type="protein sequence ID" value="CDZ75881.1"/>
    <property type="molecule type" value="Genomic_DNA"/>
</dbReference>
<dbReference type="AlphaFoldDB" id="A0A078KS14"/>
<evidence type="ECO:0000313" key="3">
    <source>
        <dbReference type="Proteomes" id="UP000044071"/>
    </source>
</evidence>
<dbReference type="Proteomes" id="UP000044071">
    <property type="component" value="Unassembled WGS sequence"/>
</dbReference>
<organism evidence="2 3">
    <name type="scientific">Legionella massiliensis</name>
    <dbReference type="NCBI Taxonomy" id="1034943"/>
    <lineage>
        <taxon>Bacteria</taxon>
        <taxon>Pseudomonadati</taxon>
        <taxon>Pseudomonadota</taxon>
        <taxon>Gammaproteobacteria</taxon>
        <taxon>Legionellales</taxon>
        <taxon>Legionellaceae</taxon>
        <taxon>Legionella</taxon>
    </lineage>
</organism>
<dbReference type="RefSeq" id="WP_043872516.1">
    <property type="nucleotide sequence ID" value="NZ_CCVW01000001.1"/>
</dbReference>
<dbReference type="OrthoDB" id="5639313at2"/>
<evidence type="ECO:0000256" key="1">
    <source>
        <dbReference type="SAM" id="SignalP"/>
    </source>
</evidence>
<gene>
    <name evidence="2" type="ORF">BN59_00141</name>
</gene>
<feature type="signal peptide" evidence="1">
    <location>
        <begin position="1"/>
        <end position="19"/>
    </location>
</feature>
<keyword evidence="1" id="KW-0732">Signal</keyword>
<reference evidence="2 3" key="1">
    <citation type="submission" date="2014-06" db="EMBL/GenBank/DDBJ databases">
        <authorList>
            <person name="Urmite Genomes Urmite Genomes"/>
        </authorList>
    </citation>
    <scope>NUCLEOTIDE SEQUENCE [LARGE SCALE GENOMIC DNA]</scope>
</reference>
<proteinExistence type="predicted"/>
<sequence length="130" mass="14596">MKKIALSLLAGLFAFNVHADTKFSCDYTDKFLISDNVDAHIGLMSYNSIENLEIIPTSPRSFTLHDVTCKKGQAYVAVGLDMYKYCNFIIADGPYMWSPQVISASCKGMNFRRLSSMGSHSYVIELDEFN</sequence>
<feature type="chain" id="PRO_5009743969" evidence="1">
    <location>
        <begin position="20"/>
        <end position="130"/>
    </location>
</feature>